<dbReference type="AlphaFoldDB" id="A0AAV5MWY6"/>
<gene>
    <name evidence="1" type="ORF">SLEP1_g59909</name>
</gene>
<keyword evidence="2" id="KW-1185">Reference proteome</keyword>
<name>A0AAV5MWY6_9ROSI</name>
<reference evidence="1 2" key="1">
    <citation type="journal article" date="2021" name="Commun. Biol.">
        <title>The genome of Shorea leprosula (Dipterocarpaceae) highlights the ecological relevance of drought in aseasonal tropical rainforests.</title>
        <authorList>
            <person name="Ng K.K.S."/>
            <person name="Kobayashi M.J."/>
            <person name="Fawcett J.A."/>
            <person name="Hatakeyama M."/>
            <person name="Paape T."/>
            <person name="Ng C.H."/>
            <person name="Ang C.C."/>
            <person name="Tnah L.H."/>
            <person name="Lee C.T."/>
            <person name="Nishiyama T."/>
            <person name="Sese J."/>
            <person name="O'Brien M.J."/>
            <person name="Copetti D."/>
            <person name="Mohd Noor M.I."/>
            <person name="Ong R.C."/>
            <person name="Putra M."/>
            <person name="Sireger I.Z."/>
            <person name="Indrioko S."/>
            <person name="Kosugi Y."/>
            <person name="Izuno A."/>
            <person name="Isagi Y."/>
            <person name="Lee S.L."/>
            <person name="Shimizu K.K."/>
        </authorList>
    </citation>
    <scope>NUCLEOTIDE SEQUENCE [LARGE SCALE GENOMIC DNA]</scope>
    <source>
        <strain evidence="1">214</strain>
    </source>
</reference>
<accession>A0AAV5MWY6</accession>
<evidence type="ECO:0000313" key="2">
    <source>
        <dbReference type="Proteomes" id="UP001054252"/>
    </source>
</evidence>
<dbReference type="Proteomes" id="UP001054252">
    <property type="component" value="Unassembled WGS sequence"/>
</dbReference>
<proteinExistence type="predicted"/>
<sequence>MAERYSGSGGSWAGSYKGLSADNIRDWYWHCLPASSLAPALLLRKRA</sequence>
<organism evidence="1 2">
    <name type="scientific">Rubroshorea leprosula</name>
    <dbReference type="NCBI Taxonomy" id="152421"/>
    <lineage>
        <taxon>Eukaryota</taxon>
        <taxon>Viridiplantae</taxon>
        <taxon>Streptophyta</taxon>
        <taxon>Embryophyta</taxon>
        <taxon>Tracheophyta</taxon>
        <taxon>Spermatophyta</taxon>
        <taxon>Magnoliopsida</taxon>
        <taxon>eudicotyledons</taxon>
        <taxon>Gunneridae</taxon>
        <taxon>Pentapetalae</taxon>
        <taxon>rosids</taxon>
        <taxon>malvids</taxon>
        <taxon>Malvales</taxon>
        <taxon>Dipterocarpaceae</taxon>
        <taxon>Rubroshorea</taxon>
    </lineage>
</organism>
<protein>
    <submittedName>
        <fullName evidence="1">Uncharacterized protein</fullName>
    </submittedName>
</protein>
<comment type="caution">
    <text evidence="1">The sequence shown here is derived from an EMBL/GenBank/DDBJ whole genome shotgun (WGS) entry which is preliminary data.</text>
</comment>
<evidence type="ECO:0000313" key="1">
    <source>
        <dbReference type="EMBL" id="GKV53378.1"/>
    </source>
</evidence>
<dbReference type="EMBL" id="BPVZ01001320">
    <property type="protein sequence ID" value="GKV53378.1"/>
    <property type="molecule type" value="Genomic_DNA"/>
</dbReference>